<keyword evidence="2" id="KW-1185">Reference proteome</keyword>
<proteinExistence type="predicted"/>
<dbReference type="AlphaFoldDB" id="A0A9N8EQ05"/>
<evidence type="ECO:0000313" key="2">
    <source>
        <dbReference type="Proteomes" id="UP001153069"/>
    </source>
</evidence>
<sequence>MCYFCLKQALERTIPLALEEQEKRAIETRALNAWFDGTTQATVVWEDYDTDPLKGLIAAFLDDTEVSRVSKDNYVDLVACLHTLAKDCNRRSPGNGHADPLAFSCAVVAEQMLSQLKDANFVLTPHLMMSNLKQVIRRMQTVDDPDPYGCAVQMGVKDCHSMVRIMAEKLEQS</sequence>
<reference evidence="1" key="1">
    <citation type="submission" date="2020-06" db="EMBL/GenBank/DDBJ databases">
        <authorList>
            <consortium name="Plant Systems Biology data submission"/>
        </authorList>
    </citation>
    <scope>NUCLEOTIDE SEQUENCE</scope>
    <source>
        <strain evidence="1">D6</strain>
    </source>
</reference>
<dbReference type="EMBL" id="CAICTM010001373">
    <property type="protein sequence ID" value="CAB9523084.1"/>
    <property type="molecule type" value="Genomic_DNA"/>
</dbReference>
<evidence type="ECO:0000313" key="1">
    <source>
        <dbReference type="EMBL" id="CAB9523084.1"/>
    </source>
</evidence>
<comment type="caution">
    <text evidence="1">The sequence shown here is derived from an EMBL/GenBank/DDBJ whole genome shotgun (WGS) entry which is preliminary data.</text>
</comment>
<accession>A0A9N8EQ05</accession>
<organism evidence="1 2">
    <name type="scientific">Seminavis robusta</name>
    <dbReference type="NCBI Taxonomy" id="568900"/>
    <lineage>
        <taxon>Eukaryota</taxon>
        <taxon>Sar</taxon>
        <taxon>Stramenopiles</taxon>
        <taxon>Ochrophyta</taxon>
        <taxon>Bacillariophyta</taxon>
        <taxon>Bacillariophyceae</taxon>
        <taxon>Bacillariophycidae</taxon>
        <taxon>Naviculales</taxon>
        <taxon>Naviculaceae</taxon>
        <taxon>Seminavis</taxon>
    </lineage>
</organism>
<name>A0A9N8EQ05_9STRA</name>
<gene>
    <name evidence="1" type="ORF">SEMRO_1375_G267370.1</name>
</gene>
<protein>
    <submittedName>
        <fullName evidence="1">Uncharacterized protein</fullName>
    </submittedName>
</protein>
<dbReference type="Proteomes" id="UP001153069">
    <property type="component" value="Unassembled WGS sequence"/>
</dbReference>